<dbReference type="InterPro" id="IPR035892">
    <property type="entry name" value="C2_domain_sf"/>
</dbReference>
<keyword evidence="2" id="KW-0106">Calcium</keyword>
<sequence>MYTLHVNVKKANNLKNVEISGKSDPYVIVDFQGQKQKTKVKDDDLNPIWDEEITIDLKGKPLFASDNVLIKVMDFDKVTPDKFMGQALIPLQCVLSTTAEVPICVALQNKKGQDTMMLCNPLCTKAL</sequence>
<name>A0AAE1ZAU2_SCHME</name>
<accession>A0AAE1ZAU2</accession>
<dbReference type="AlphaFoldDB" id="A0AAE1ZAU2"/>
<organism evidence="4 5">
    <name type="scientific">Schistosoma mekongi</name>
    <name type="common">Parasitic worm</name>
    <dbReference type="NCBI Taxonomy" id="38744"/>
    <lineage>
        <taxon>Eukaryota</taxon>
        <taxon>Metazoa</taxon>
        <taxon>Spiralia</taxon>
        <taxon>Lophotrochozoa</taxon>
        <taxon>Platyhelminthes</taxon>
        <taxon>Trematoda</taxon>
        <taxon>Digenea</taxon>
        <taxon>Strigeidida</taxon>
        <taxon>Schistosomatoidea</taxon>
        <taxon>Schistosomatidae</taxon>
        <taxon>Schistosoma</taxon>
    </lineage>
</organism>
<dbReference type="PROSITE" id="PS50004">
    <property type="entry name" value="C2"/>
    <property type="match status" value="1"/>
</dbReference>
<keyword evidence="1" id="KW-0479">Metal-binding</keyword>
<reference evidence="4" key="2">
    <citation type="journal article" date="2023" name="Infect Dis Poverty">
        <title>Chromosome-scale genome of the human blood fluke Schistosoma mekongi and its implications for public health.</title>
        <authorList>
            <person name="Zhou M."/>
            <person name="Xu L."/>
            <person name="Xu D."/>
            <person name="Chen W."/>
            <person name="Khan J."/>
            <person name="Hu Y."/>
            <person name="Huang H."/>
            <person name="Wei H."/>
            <person name="Zhang Y."/>
            <person name="Chusongsang P."/>
            <person name="Tanasarnprasert K."/>
            <person name="Hu X."/>
            <person name="Limpanont Y."/>
            <person name="Lv Z."/>
        </authorList>
    </citation>
    <scope>NUCLEOTIDE SEQUENCE</scope>
    <source>
        <strain evidence="4">LV_2022a</strain>
    </source>
</reference>
<gene>
    <name evidence="4" type="ORF">MN116_000024</name>
</gene>
<evidence type="ECO:0000313" key="5">
    <source>
        <dbReference type="Proteomes" id="UP001292079"/>
    </source>
</evidence>
<reference evidence="4" key="1">
    <citation type="submission" date="2022-04" db="EMBL/GenBank/DDBJ databases">
        <authorList>
            <person name="Xu L."/>
            <person name="Lv Z."/>
        </authorList>
    </citation>
    <scope>NUCLEOTIDE SEQUENCE</scope>
    <source>
        <strain evidence="4">LV_2022a</strain>
    </source>
</reference>
<dbReference type="Pfam" id="PF00168">
    <property type="entry name" value="C2"/>
    <property type="match status" value="1"/>
</dbReference>
<dbReference type="Gene3D" id="2.60.40.150">
    <property type="entry name" value="C2 domain"/>
    <property type="match status" value="1"/>
</dbReference>
<evidence type="ECO:0000313" key="4">
    <source>
        <dbReference type="EMBL" id="KAK4469999.1"/>
    </source>
</evidence>
<dbReference type="GO" id="GO:0005509">
    <property type="term" value="F:calcium ion binding"/>
    <property type="evidence" value="ECO:0007669"/>
    <property type="project" value="TreeGrafter"/>
</dbReference>
<dbReference type="Proteomes" id="UP001292079">
    <property type="component" value="Unassembled WGS sequence"/>
</dbReference>
<dbReference type="EMBL" id="JALJAT010000004">
    <property type="protein sequence ID" value="KAK4469999.1"/>
    <property type="molecule type" value="Genomic_DNA"/>
</dbReference>
<dbReference type="PANTHER" id="PTHR45911">
    <property type="entry name" value="C2 DOMAIN-CONTAINING PROTEIN"/>
    <property type="match status" value="1"/>
</dbReference>
<dbReference type="InterPro" id="IPR000008">
    <property type="entry name" value="C2_dom"/>
</dbReference>
<evidence type="ECO:0000256" key="2">
    <source>
        <dbReference type="ARBA" id="ARBA00022837"/>
    </source>
</evidence>
<dbReference type="GO" id="GO:0016020">
    <property type="term" value="C:membrane"/>
    <property type="evidence" value="ECO:0007669"/>
    <property type="project" value="TreeGrafter"/>
</dbReference>
<proteinExistence type="predicted"/>
<keyword evidence="5" id="KW-1185">Reference proteome</keyword>
<comment type="caution">
    <text evidence="4">The sequence shown here is derived from an EMBL/GenBank/DDBJ whole genome shotgun (WGS) entry which is preliminary data.</text>
</comment>
<feature type="domain" description="C2" evidence="3">
    <location>
        <begin position="1"/>
        <end position="105"/>
    </location>
</feature>
<dbReference type="PRINTS" id="PR00360">
    <property type="entry name" value="C2DOMAIN"/>
</dbReference>
<evidence type="ECO:0000259" key="3">
    <source>
        <dbReference type="PROSITE" id="PS50004"/>
    </source>
</evidence>
<protein>
    <recommendedName>
        <fullName evidence="3">C2 domain-containing protein</fullName>
    </recommendedName>
</protein>
<dbReference type="SMART" id="SM00239">
    <property type="entry name" value="C2"/>
    <property type="match status" value="1"/>
</dbReference>
<dbReference type="CDD" id="cd00030">
    <property type="entry name" value="C2"/>
    <property type="match status" value="1"/>
</dbReference>
<dbReference type="SUPFAM" id="SSF49562">
    <property type="entry name" value="C2 domain (Calcium/lipid-binding domain, CaLB)"/>
    <property type="match status" value="1"/>
</dbReference>
<dbReference type="PANTHER" id="PTHR45911:SF4">
    <property type="entry name" value="MULTIPLE C2 AND TRANSMEMBRANE DOMAIN-CONTAINING PROTEIN"/>
    <property type="match status" value="1"/>
</dbReference>
<evidence type="ECO:0000256" key="1">
    <source>
        <dbReference type="ARBA" id="ARBA00022723"/>
    </source>
</evidence>